<dbReference type="Gene3D" id="2.80.10.50">
    <property type="match status" value="1"/>
</dbReference>
<dbReference type="Gene3D" id="3.40.50.1820">
    <property type="entry name" value="alpha/beta hydrolase"/>
    <property type="match status" value="1"/>
</dbReference>
<keyword evidence="3" id="KW-1185">Reference proteome</keyword>
<dbReference type="Pfam" id="PF06739">
    <property type="entry name" value="SBBP"/>
    <property type="match status" value="1"/>
</dbReference>
<sequence>MVRWGWIGALAALVIAATTALPGQAVQDRARPGTITAATAPSPALGEPVAYNLYLPGGYAEGKGRYPVLYLLHGRGDTKEAWTRVKSSLDDLIAAKRIPPLIAVMPDAPWSERGNWYVDSRHTGGKPVETAFTRDLVQHVDATYRTAPLRNARLVGGYSMGGAGALRYALAHQDLFAGAIVLSPAVYTPLPPADSSTREYGAFGDGDAAFSEKVYTELNYPALLGTVDPDLPSRLFIAVGDDEYANPDPAEARHDLDFESAALYNAVRRVPGLSAELRVMDGGHDWSVWAPAFEQAMIDLGAGLSVVPPTPLPGPPYGGAGADWAGGVAVHADGSTTVGYAESGQARLDAVVKGAGWTARLSTPADERLYGLAALPDGGVLAAGYTKGDLDGRHAGNATDDAFVARLDASGKVAWITQFGVGGAADRLYGLAAAPDGGAYVTGYTKGDLAGPNRGDKDAVLARLTPDGRLAWTRQLGGSGEDKAYGVAAGPSGVHAVGSTTAGFEGAASLGGLDGWAAGYAPDGTLQWTSAVGGPGEDRLNGVAVTTAGLAVVTGVSGGDLLAQAYTATGRRSWSATVATPATDEGAAVAPLAGGEVEIVGYTRGRVGVVAGGADILTVRLDGRGRQRAAAQLGSARDDGVDPFAEPNLYAATAPSGNVAISGLTYGGGGDGGVFQVTVDPATGLP</sequence>
<evidence type="ECO:0000313" key="3">
    <source>
        <dbReference type="Proteomes" id="UP000579945"/>
    </source>
</evidence>
<gene>
    <name evidence="2" type="ORF">FHR33_008148</name>
</gene>
<dbReference type="GeneID" id="95394333"/>
<accession>A0A7W5YBQ1</accession>
<dbReference type="SUPFAM" id="SSF63829">
    <property type="entry name" value="Calcium-dependent phosphotriesterase"/>
    <property type="match status" value="1"/>
</dbReference>
<proteinExistence type="predicted"/>
<dbReference type="RefSeq" id="WP_183659180.1">
    <property type="nucleotide sequence ID" value="NZ_JACIBV010000001.1"/>
</dbReference>
<dbReference type="EMBL" id="JACIBV010000001">
    <property type="protein sequence ID" value="MBB3732288.1"/>
    <property type="molecule type" value="Genomic_DNA"/>
</dbReference>
<feature type="chain" id="PRO_5039386482" evidence="1">
    <location>
        <begin position="26"/>
        <end position="686"/>
    </location>
</feature>
<evidence type="ECO:0000313" key="2">
    <source>
        <dbReference type="EMBL" id="MBB3732288.1"/>
    </source>
</evidence>
<evidence type="ECO:0000256" key="1">
    <source>
        <dbReference type="SAM" id="SignalP"/>
    </source>
</evidence>
<dbReference type="PANTHER" id="PTHR48098:SF1">
    <property type="entry name" value="DIACYLGLYCEROL ACYLTRANSFERASE_MYCOLYLTRANSFERASE AG85A"/>
    <property type="match status" value="1"/>
</dbReference>
<dbReference type="PANTHER" id="PTHR48098">
    <property type="entry name" value="ENTEROCHELIN ESTERASE-RELATED"/>
    <property type="match status" value="1"/>
</dbReference>
<reference evidence="2 3" key="1">
    <citation type="submission" date="2020-08" db="EMBL/GenBank/DDBJ databases">
        <title>Sequencing the genomes of 1000 actinobacteria strains.</title>
        <authorList>
            <person name="Klenk H.-P."/>
        </authorList>
    </citation>
    <scope>NUCLEOTIDE SEQUENCE [LARGE SCALE GENOMIC DNA]</scope>
    <source>
        <strain evidence="2 3">DSM 44320</strain>
    </source>
</reference>
<name>A0A7W5YBQ1_9ACTN</name>
<dbReference type="InterPro" id="IPR000801">
    <property type="entry name" value="Esterase-like"/>
</dbReference>
<dbReference type="Proteomes" id="UP000579945">
    <property type="component" value="Unassembled WGS sequence"/>
</dbReference>
<dbReference type="AlphaFoldDB" id="A0A7W5YBQ1"/>
<dbReference type="InterPro" id="IPR050583">
    <property type="entry name" value="Mycobacterial_A85_antigen"/>
</dbReference>
<organism evidence="2 3">
    <name type="scientific">Nonomuraea dietziae</name>
    <dbReference type="NCBI Taxonomy" id="65515"/>
    <lineage>
        <taxon>Bacteria</taxon>
        <taxon>Bacillati</taxon>
        <taxon>Actinomycetota</taxon>
        <taxon>Actinomycetes</taxon>
        <taxon>Streptosporangiales</taxon>
        <taxon>Streptosporangiaceae</taxon>
        <taxon>Nonomuraea</taxon>
    </lineage>
</organism>
<comment type="caution">
    <text evidence="2">The sequence shown here is derived from an EMBL/GenBank/DDBJ whole genome shotgun (WGS) entry which is preliminary data.</text>
</comment>
<dbReference type="SUPFAM" id="SSF53474">
    <property type="entry name" value="alpha/beta-Hydrolases"/>
    <property type="match status" value="1"/>
</dbReference>
<dbReference type="InterPro" id="IPR029058">
    <property type="entry name" value="AB_hydrolase_fold"/>
</dbReference>
<dbReference type="Pfam" id="PF00756">
    <property type="entry name" value="Esterase"/>
    <property type="match status" value="1"/>
</dbReference>
<protein>
    <submittedName>
        <fullName evidence="2">Enterochelin esterase-like enzyme</fullName>
    </submittedName>
</protein>
<dbReference type="GO" id="GO:0016747">
    <property type="term" value="F:acyltransferase activity, transferring groups other than amino-acyl groups"/>
    <property type="evidence" value="ECO:0007669"/>
    <property type="project" value="TreeGrafter"/>
</dbReference>
<dbReference type="InterPro" id="IPR010620">
    <property type="entry name" value="SBBP_repeat"/>
</dbReference>
<feature type="signal peptide" evidence="1">
    <location>
        <begin position="1"/>
        <end position="25"/>
    </location>
</feature>
<keyword evidence="1" id="KW-0732">Signal</keyword>